<sequence>MTSDKILSAARDLFEEKGFDLTSVREIAARAGVNVALINYHFGSKENLLFTTMETSMDTTRMKLSDINSSTQTPEEKLKQVAALYVSKIFTNCKFYHFIHREFANTERVELVEGFTKILNRNTNELRKLLEDGQKKKVFRKEADLDLVMATLSGILYQTTHTLFSKRYRRPDEEDEAYKVRIEKFMYEILLKYLKK</sequence>
<dbReference type="SUPFAM" id="SSF48498">
    <property type="entry name" value="Tetracyclin repressor-like, C-terminal domain"/>
    <property type="match status" value="1"/>
</dbReference>
<dbReference type="EMBL" id="FQWQ01000005">
    <property type="protein sequence ID" value="SHH92397.1"/>
    <property type="molecule type" value="Genomic_DNA"/>
</dbReference>
<dbReference type="InterPro" id="IPR001647">
    <property type="entry name" value="HTH_TetR"/>
</dbReference>
<protein>
    <submittedName>
        <fullName evidence="4">Transcriptional regulator, TetR family</fullName>
    </submittedName>
</protein>
<evidence type="ECO:0000256" key="2">
    <source>
        <dbReference type="PROSITE-ProRule" id="PRU00335"/>
    </source>
</evidence>
<dbReference type="SUPFAM" id="SSF46689">
    <property type="entry name" value="Homeodomain-like"/>
    <property type="match status" value="1"/>
</dbReference>
<feature type="DNA-binding region" description="H-T-H motif" evidence="2">
    <location>
        <begin position="23"/>
        <end position="42"/>
    </location>
</feature>
<dbReference type="InterPro" id="IPR050624">
    <property type="entry name" value="HTH-type_Tx_Regulator"/>
</dbReference>
<dbReference type="Proteomes" id="UP000184212">
    <property type="component" value="Unassembled WGS sequence"/>
</dbReference>
<dbReference type="Gene3D" id="1.10.357.10">
    <property type="entry name" value="Tetracycline Repressor, domain 2"/>
    <property type="match status" value="1"/>
</dbReference>
<organism evidence="4 5">
    <name type="scientific">Chryseolinea serpens</name>
    <dbReference type="NCBI Taxonomy" id="947013"/>
    <lineage>
        <taxon>Bacteria</taxon>
        <taxon>Pseudomonadati</taxon>
        <taxon>Bacteroidota</taxon>
        <taxon>Cytophagia</taxon>
        <taxon>Cytophagales</taxon>
        <taxon>Fulvivirgaceae</taxon>
        <taxon>Chryseolinea</taxon>
    </lineage>
</organism>
<keyword evidence="1 2" id="KW-0238">DNA-binding</keyword>
<dbReference type="PANTHER" id="PTHR43479:SF11">
    <property type="entry name" value="ACREF_ENVCD OPERON REPRESSOR-RELATED"/>
    <property type="match status" value="1"/>
</dbReference>
<dbReference type="PROSITE" id="PS01081">
    <property type="entry name" value="HTH_TETR_1"/>
    <property type="match status" value="1"/>
</dbReference>
<evidence type="ECO:0000259" key="3">
    <source>
        <dbReference type="PROSITE" id="PS50977"/>
    </source>
</evidence>
<dbReference type="InterPro" id="IPR036271">
    <property type="entry name" value="Tet_transcr_reg_TetR-rel_C_sf"/>
</dbReference>
<feature type="domain" description="HTH tetR-type" evidence="3">
    <location>
        <begin position="1"/>
        <end position="60"/>
    </location>
</feature>
<dbReference type="InterPro" id="IPR009057">
    <property type="entry name" value="Homeodomain-like_sf"/>
</dbReference>
<dbReference type="GO" id="GO:0003677">
    <property type="term" value="F:DNA binding"/>
    <property type="evidence" value="ECO:0007669"/>
    <property type="project" value="UniProtKB-UniRule"/>
</dbReference>
<evidence type="ECO:0000256" key="1">
    <source>
        <dbReference type="ARBA" id="ARBA00023125"/>
    </source>
</evidence>
<name>A0A1M5WXW4_9BACT</name>
<dbReference type="Pfam" id="PF17938">
    <property type="entry name" value="TetR_C_29"/>
    <property type="match status" value="1"/>
</dbReference>
<dbReference type="STRING" id="947013.SAMN04488109_6128"/>
<dbReference type="InterPro" id="IPR023772">
    <property type="entry name" value="DNA-bd_HTH_TetR-type_CS"/>
</dbReference>
<dbReference type="OrthoDB" id="9789566at2"/>
<dbReference type="InterPro" id="IPR041474">
    <property type="entry name" value="NicS_C"/>
</dbReference>
<dbReference type="PANTHER" id="PTHR43479">
    <property type="entry name" value="ACREF/ENVCD OPERON REPRESSOR-RELATED"/>
    <property type="match status" value="1"/>
</dbReference>
<proteinExistence type="predicted"/>
<dbReference type="PRINTS" id="PR00455">
    <property type="entry name" value="HTHTETR"/>
</dbReference>
<gene>
    <name evidence="4" type="ORF">SAMN04488109_6128</name>
</gene>
<dbReference type="Pfam" id="PF00440">
    <property type="entry name" value="TetR_N"/>
    <property type="match status" value="1"/>
</dbReference>
<keyword evidence="5" id="KW-1185">Reference proteome</keyword>
<reference evidence="4 5" key="1">
    <citation type="submission" date="2016-11" db="EMBL/GenBank/DDBJ databases">
        <authorList>
            <person name="Jaros S."/>
            <person name="Januszkiewicz K."/>
            <person name="Wedrychowicz H."/>
        </authorList>
    </citation>
    <scope>NUCLEOTIDE SEQUENCE [LARGE SCALE GENOMIC DNA]</scope>
    <source>
        <strain evidence="4 5">DSM 24574</strain>
    </source>
</reference>
<dbReference type="RefSeq" id="WP_073142203.1">
    <property type="nucleotide sequence ID" value="NZ_FQWQ01000005.1"/>
</dbReference>
<dbReference type="AlphaFoldDB" id="A0A1M5WXW4"/>
<dbReference type="PROSITE" id="PS50977">
    <property type="entry name" value="HTH_TETR_2"/>
    <property type="match status" value="1"/>
</dbReference>
<evidence type="ECO:0000313" key="5">
    <source>
        <dbReference type="Proteomes" id="UP000184212"/>
    </source>
</evidence>
<accession>A0A1M5WXW4</accession>
<evidence type="ECO:0000313" key="4">
    <source>
        <dbReference type="EMBL" id="SHH92397.1"/>
    </source>
</evidence>